<protein>
    <recommendedName>
        <fullName evidence="13">Protein-lysine N-methyltransferase SMYD4</fullName>
    </recommendedName>
    <alternativeName>
        <fullName evidence="14">SET and MYND domain-containing protein 4</fullName>
    </alternativeName>
</protein>
<keyword evidence="6" id="KW-0949">S-adenosyl-L-methionine</keyword>
<dbReference type="PANTHER" id="PTHR46165">
    <property type="entry name" value="SET AND MYND DOMAIN-CONTAINING PROTEIN 4"/>
    <property type="match status" value="1"/>
</dbReference>
<dbReference type="AlphaFoldDB" id="A0A672FNN9"/>
<evidence type="ECO:0000256" key="1">
    <source>
        <dbReference type="ARBA" id="ARBA00004123"/>
    </source>
</evidence>
<keyword evidence="10" id="KW-0539">Nucleus</keyword>
<dbReference type="PROSITE" id="PS50280">
    <property type="entry name" value="SET"/>
    <property type="match status" value="1"/>
</dbReference>
<dbReference type="OMA" id="FDCTCPA"/>
<evidence type="ECO:0000256" key="13">
    <source>
        <dbReference type="ARBA" id="ARBA00093635"/>
    </source>
</evidence>
<organism evidence="19 20">
    <name type="scientific">Salarias fasciatus</name>
    <name type="common">Jewelled blenny</name>
    <name type="synonym">Blennius fasciatus</name>
    <dbReference type="NCBI Taxonomy" id="181472"/>
    <lineage>
        <taxon>Eukaryota</taxon>
        <taxon>Metazoa</taxon>
        <taxon>Chordata</taxon>
        <taxon>Craniata</taxon>
        <taxon>Vertebrata</taxon>
        <taxon>Euteleostomi</taxon>
        <taxon>Actinopterygii</taxon>
        <taxon>Neopterygii</taxon>
        <taxon>Teleostei</taxon>
        <taxon>Neoteleostei</taxon>
        <taxon>Acanthomorphata</taxon>
        <taxon>Ovalentaria</taxon>
        <taxon>Blenniimorphae</taxon>
        <taxon>Blenniiformes</taxon>
        <taxon>Blennioidei</taxon>
        <taxon>Blenniidae</taxon>
        <taxon>Salariinae</taxon>
        <taxon>Salarias</taxon>
    </lineage>
</organism>
<dbReference type="GO" id="GO:0007507">
    <property type="term" value="P:heart development"/>
    <property type="evidence" value="ECO:0007669"/>
    <property type="project" value="TreeGrafter"/>
</dbReference>
<evidence type="ECO:0000256" key="9">
    <source>
        <dbReference type="ARBA" id="ARBA00022833"/>
    </source>
</evidence>
<proteinExistence type="predicted"/>
<evidence type="ECO:0000313" key="20">
    <source>
        <dbReference type="Proteomes" id="UP000472267"/>
    </source>
</evidence>
<keyword evidence="4" id="KW-0489">Methyltransferase</keyword>
<dbReference type="InterPro" id="IPR044421">
    <property type="entry name" value="SMYD4_SET"/>
</dbReference>
<accession>A0A672FNN9</accession>
<feature type="domain" description="MYND-type" evidence="18">
    <location>
        <begin position="247"/>
        <end position="286"/>
    </location>
</feature>
<evidence type="ECO:0000256" key="7">
    <source>
        <dbReference type="ARBA" id="ARBA00022723"/>
    </source>
</evidence>
<dbReference type="InterPro" id="IPR052097">
    <property type="entry name" value="SET-MYND_domain_protein"/>
</dbReference>
<dbReference type="InterPro" id="IPR001214">
    <property type="entry name" value="SET_dom"/>
</dbReference>
<evidence type="ECO:0000256" key="3">
    <source>
        <dbReference type="ARBA" id="ARBA00022490"/>
    </source>
</evidence>
<keyword evidence="3" id="KW-0963">Cytoplasm</keyword>
<keyword evidence="5" id="KW-0808">Transferase</keyword>
<dbReference type="SUPFAM" id="SSF48452">
    <property type="entry name" value="TPR-like"/>
    <property type="match status" value="1"/>
</dbReference>
<dbReference type="Gene3D" id="2.170.270.10">
    <property type="entry name" value="SET domain"/>
    <property type="match status" value="1"/>
</dbReference>
<dbReference type="GO" id="GO:0032259">
    <property type="term" value="P:methylation"/>
    <property type="evidence" value="ECO:0007669"/>
    <property type="project" value="UniProtKB-KW"/>
</dbReference>
<feature type="region of interest" description="Disordered" evidence="16">
    <location>
        <begin position="163"/>
        <end position="183"/>
    </location>
</feature>
<reference evidence="19" key="3">
    <citation type="submission" date="2025-09" db="UniProtKB">
        <authorList>
            <consortium name="Ensembl"/>
        </authorList>
    </citation>
    <scope>IDENTIFICATION</scope>
</reference>
<dbReference type="Pfam" id="PF01753">
    <property type="entry name" value="zf-MYND"/>
    <property type="match status" value="1"/>
</dbReference>
<evidence type="ECO:0000259" key="18">
    <source>
        <dbReference type="PROSITE" id="PS50865"/>
    </source>
</evidence>
<reference evidence="19" key="1">
    <citation type="submission" date="2019-06" db="EMBL/GenBank/DDBJ databases">
        <authorList>
            <consortium name="Wellcome Sanger Institute Data Sharing"/>
        </authorList>
    </citation>
    <scope>NUCLEOTIDE SEQUENCE [LARGE SCALE GENOMIC DNA]</scope>
</reference>
<evidence type="ECO:0000259" key="17">
    <source>
        <dbReference type="PROSITE" id="PS50280"/>
    </source>
</evidence>
<feature type="domain" description="SET" evidence="17">
    <location>
        <begin position="187"/>
        <end position="487"/>
    </location>
</feature>
<evidence type="ECO:0000256" key="12">
    <source>
        <dbReference type="ARBA" id="ARBA00093423"/>
    </source>
</evidence>
<comment type="function">
    <text evidence="12">Protein-lysine N-methyltransferase. Monomethylates PRMT5, modulating its transcriptional activity. May also act as a histone methyltransferase. Plays a critical role in cardiac development. Acts as a key epigenetic regulator of gene expression during cardiac development via its dual activities as a methyltransferase and negative regulator of HDAC1.</text>
</comment>
<comment type="subcellular location">
    <subcellularLocation>
        <location evidence="2">Cytoplasm</location>
    </subcellularLocation>
    <subcellularLocation>
        <location evidence="1">Nucleus</location>
    </subcellularLocation>
</comment>
<dbReference type="Ensembl" id="ENSSFAT00005008716.1">
    <property type="protein sequence ID" value="ENSSFAP00005008308.1"/>
    <property type="gene ID" value="ENSSFAG00005004871.1"/>
</dbReference>
<dbReference type="PROSITE" id="PS01360">
    <property type="entry name" value="ZF_MYND_1"/>
    <property type="match status" value="1"/>
</dbReference>
<dbReference type="PANTHER" id="PTHR46165:SF2">
    <property type="entry name" value="SET AND MYND DOMAIN-CONTAINING PROTEIN 4"/>
    <property type="match status" value="1"/>
</dbReference>
<dbReference type="SUPFAM" id="SSF144232">
    <property type="entry name" value="HIT/MYND zinc finger-like"/>
    <property type="match status" value="1"/>
</dbReference>
<dbReference type="PROSITE" id="PS50865">
    <property type="entry name" value="ZF_MYND_2"/>
    <property type="match status" value="1"/>
</dbReference>
<evidence type="ECO:0000256" key="4">
    <source>
        <dbReference type="ARBA" id="ARBA00022603"/>
    </source>
</evidence>
<dbReference type="GO" id="GO:0042826">
    <property type="term" value="F:histone deacetylase binding"/>
    <property type="evidence" value="ECO:0007669"/>
    <property type="project" value="TreeGrafter"/>
</dbReference>
<evidence type="ECO:0000256" key="11">
    <source>
        <dbReference type="ARBA" id="ARBA00048985"/>
    </source>
</evidence>
<dbReference type="InterPro" id="IPR002893">
    <property type="entry name" value="Znf_MYND"/>
</dbReference>
<dbReference type="FunCoup" id="A0A672FNN9">
    <property type="interactions" value="1009"/>
</dbReference>
<name>A0A672FNN9_SALFA</name>
<keyword evidence="20" id="KW-1185">Reference proteome</keyword>
<dbReference type="SUPFAM" id="SSF82199">
    <property type="entry name" value="SET domain"/>
    <property type="match status" value="1"/>
</dbReference>
<comment type="catalytic activity">
    <reaction evidence="11">
        <text>L-lysyl-[protein] + S-adenosyl-L-methionine = N(6)-methyl-L-lysyl-[protein] + S-adenosyl-L-homocysteine + H(+)</text>
        <dbReference type="Rhea" id="RHEA:51736"/>
        <dbReference type="Rhea" id="RHEA-COMP:9752"/>
        <dbReference type="Rhea" id="RHEA-COMP:13053"/>
        <dbReference type="ChEBI" id="CHEBI:15378"/>
        <dbReference type="ChEBI" id="CHEBI:29969"/>
        <dbReference type="ChEBI" id="CHEBI:57856"/>
        <dbReference type="ChEBI" id="CHEBI:59789"/>
        <dbReference type="ChEBI" id="CHEBI:61929"/>
    </reaction>
</comment>
<dbReference type="GO" id="GO:0005737">
    <property type="term" value="C:cytoplasm"/>
    <property type="evidence" value="ECO:0007669"/>
    <property type="project" value="UniProtKB-SubCell"/>
</dbReference>
<evidence type="ECO:0000256" key="5">
    <source>
        <dbReference type="ARBA" id="ARBA00022679"/>
    </source>
</evidence>
<keyword evidence="8 15" id="KW-0863">Zinc-finger</keyword>
<dbReference type="GO" id="GO:0008270">
    <property type="term" value="F:zinc ion binding"/>
    <property type="evidence" value="ECO:0007669"/>
    <property type="project" value="UniProtKB-KW"/>
</dbReference>
<evidence type="ECO:0000313" key="19">
    <source>
        <dbReference type="Ensembl" id="ENSSFAP00005008308.1"/>
    </source>
</evidence>
<gene>
    <name evidence="19" type="primary">smyd4</name>
</gene>
<dbReference type="Gene3D" id="6.10.140.2220">
    <property type="match status" value="1"/>
</dbReference>
<keyword evidence="9" id="KW-0862">Zinc</keyword>
<evidence type="ECO:0000256" key="14">
    <source>
        <dbReference type="ARBA" id="ARBA00093680"/>
    </source>
</evidence>
<evidence type="ECO:0000256" key="10">
    <source>
        <dbReference type="ARBA" id="ARBA00023242"/>
    </source>
</evidence>
<dbReference type="Gene3D" id="1.25.40.10">
    <property type="entry name" value="Tetratricopeptide repeat domain"/>
    <property type="match status" value="2"/>
</dbReference>
<evidence type="ECO:0000256" key="15">
    <source>
        <dbReference type="PROSITE-ProRule" id="PRU00134"/>
    </source>
</evidence>
<dbReference type="Proteomes" id="UP000472267">
    <property type="component" value="Chromosome 10"/>
</dbReference>
<evidence type="ECO:0000256" key="2">
    <source>
        <dbReference type="ARBA" id="ARBA00004496"/>
    </source>
</evidence>
<keyword evidence="7" id="KW-0479">Metal-binding</keyword>
<sequence>MDLPCLPWQDHVAQKWIGLDPELKERFITMEEIDDIFKCALSLTTQTDVDFMQSISAASSVQKDSDRAAECRENGNLSFKRRDYPAAALHYSQGICLAPQSSEQLSLCYANRSASLYHLQLYQDCLHDIHGALRSGYPSHLMHKLEERRSACLKRLPAGEEAGEEEECRPGPRSEGPDTEPSVHICPRAAVSSSVEKGRHLVAVGRISAGEVILRERPFSCVLLPGLQEVKGGGAGRGAFGTESRRCHRCLAETLRPVPCGGCSYSRYCSPGCRTDAWEEHHRWECPLGAHLTAAGAMLQLALRVALKAGVAAVEEARGHSEPGPNCPSSPQPSSYLSVFNLLHHVKRHSPALRFLCAVSVATLYLSSELWLLGSTVLRHMLQLRCNAQAVVALQETGAVNSSVRSSREVRLASAMFPTLSLLNHSCRPNTSLAFDPGTRAGAIDSETSADRPASGAGDRGLARGVAVTVRAAQVISPEQEILHCYGPHSSRMVTRERRRLLHEQYFFLCQCEACSPEEEEEYQPGACEALKLLETTRTRSGLILTETHPLRGELADATARAFATMGDWKNAASHLERSVAAVGSQYGEDSIELAQQLFKLAQLHFNRGPALSVIPKVRRLLRLHRGPRCPELQELEDMEDCLRG</sequence>
<evidence type="ECO:0000256" key="8">
    <source>
        <dbReference type="ARBA" id="ARBA00022771"/>
    </source>
</evidence>
<evidence type="ECO:0000256" key="6">
    <source>
        <dbReference type="ARBA" id="ARBA00022691"/>
    </source>
</evidence>
<evidence type="ECO:0000256" key="16">
    <source>
        <dbReference type="SAM" id="MobiDB-lite"/>
    </source>
</evidence>
<dbReference type="GO" id="GO:0005634">
    <property type="term" value="C:nucleus"/>
    <property type="evidence" value="ECO:0007669"/>
    <property type="project" value="UniProtKB-SubCell"/>
</dbReference>
<dbReference type="CDD" id="cd10536">
    <property type="entry name" value="SET_SMYD4"/>
    <property type="match status" value="1"/>
</dbReference>
<dbReference type="InterPro" id="IPR011990">
    <property type="entry name" value="TPR-like_helical_dom_sf"/>
</dbReference>
<dbReference type="InterPro" id="IPR046341">
    <property type="entry name" value="SET_dom_sf"/>
</dbReference>
<dbReference type="GO" id="GO:0008168">
    <property type="term" value="F:methyltransferase activity"/>
    <property type="evidence" value="ECO:0007669"/>
    <property type="project" value="UniProtKB-KW"/>
</dbReference>
<reference evidence="19" key="2">
    <citation type="submission" date="2025-08" db="UniProtKB">
        <authorList>
            <consortium name="Ensembl"/>
        </authorList>
    </citation>
    <scope>IDENTIFICATION</scope>
</reference>
<dbReference type="InParanoid" id="A0A672FNN9"/>